<dbReference type="OrthoDB" id="1600564at2759"/>
<gene>
    <name evidence="1" type="ORF">HU200_064586</name>
</gene>
<sequence>MSPGDDKLVGLEETREACCGLGPFKASVASRVVDLYTPTDAVATFLADWSWSPPTTTMSICTPLSPQQLVAAHGHGLTT</sequence>
<dbReference type="AlphaFoldDB" id="A0A835DY57"/>
<dbReference type="EMBL" id="JACEFO010002805">
    <property type="protein sequence ID" value="KAF8648766.1"/>
    <property type="molecule type" value="Genomic_DNA"/>
</dbReference>
<reference evidence="1" key="1">
    <citation type="submission" date="2020-07" db="EMBL/GenBank/DDBJ databases">
        <title>Genome sequence and genetic diversity analysis of an under-domesticated orphan crop, white fonio (Digitaria exilis).</title>
        <authorList>
            <person name="Bennetzen J.L."/>
            <person name="Chen S."/>
            <person name="Ma X."/>
            <person name="Wang X."/>
            <person name="Yssel A.E.J."/>
            <person name="Chaluvadi S.R."/>
            <person name="Johnson M."/>
            <person name="Gangashetty P."/>
            <person name="Hamidou F."/>
            <person name="Sanogo M.D."/>
            <person name="Zwaenepoel A."/>
            <person name="Wallace J."/>
            <person name="Van De Peer Y."/>
            <person name="Van Deynze A."/>
        </authorList>
    </citation>
    <scope>NUCLEOTIDE SEQUENCE</scope>
    <source>
        <tissue evidence="1">Leaves</tissue>
    </source>
</reference>
<name>A0A835DY57_9POAL</name>
<proteinExistence type="predicted"/>
<organism evidence="1 2">
    <name type="scientific">Digitaria exilis</name>
    <dbReference type="NCBI Taxonomy" id="1010633"/>
    <lineage>
        <taxon>Eukaryota</taxon>
        <taxon>Viridiplantae</taxon>
        <taxon>Streptophyta</taxon>
        <taxon>Embryophyta</taxon>
        <taxon>Tracheophyta</taxon>
        <taxon>Spermatophyta</taxon>
        <taxon>Magnoliopsida</taxon>
        <taxon>Liliopsida</taxon>
        <taxon>Poales</taxon>
        <taxon>Poaceae</taxon>
        <taxon>PACMAD clade</taxon>
        <taxon>Panicoideae</taxon>
        <taxon>Panicodae</taxon>
        <taxon>Paniceae</taxon>
        <taxon>Anthephorinae</taxon>
        <taxon>Digitaria</taxon>
    </lineage>
</organism>
<comment type="caution">
    <text evidence="1">The sequence shown here is derived from an EMBL/GenBank/DDBJ whole genome shotgun (WGS) entry which is preliminary data.</text>
</comment>
<evidence type="ECO:0000313" key="2">
    <source>
        <dbReference type="Proteomes" id="UP000636709"/>
    </source>
</evidence>
<accession>A0A835DY57</accession>
<protein>
    <submittedName>
        <fullName evidence="1">Uncharacterized protein</fullName>
    </submittedName>
</protein>
<dbReference type="Proteomes" id="UP000636709">
    <property type="component" value="Unassembled WGS sequence"/>
</dbReference>
<evidence type="ECO:0000313" key="1">
    <source>
        <dbReference type="EMBL" id="KAF8648766.1"/>
    </source>
</evidence>
<keyword evidence="2" id="KW-1185">Reference proteome</keyword>